<dbReference type="SUPFAM" id="SSF52540">
    <property type="entry name" value="P-loop containing nucleoside triphosphate hydrolases"/>
    <property type="match status" value="1"/>
</dbReference>
<comment type="caution">
    <text evidence="5">The sequence shown here is derived from an EMBL/GenBank/DDBJ whole genome shotgun (WGS) entry which is preliminary data.</text>
</comment>
<name>A0ABW4YLU7_9BACL</name>
<evidence type="ECO:0000313" key="5">
    <source>
        <dbReference type="EMBL" id="MFD2116636.1"/>
    </source>
</evidence>
<dbReference type="PANTHER" id="PTHR42711:SF1">
    <property type="entry name" value="ABC-TRANSPORT PROTEIN, ATP-BINDING COMPONENT"/>
    <property type="match status" value="1"/>
</dbReference>
<proteinExistence type="predicted"/>
<protein>
    <submittedName>
        <fullName evidence="5">ATP-binding cassette domain-containing protein</fullName>
    </submittedName>
</protein>
<dbReference type="GO" id="GO:0005524">
    <property type="term" value="F:ATP binding"/>
    <property type="evidence" value="ECO:0007669"/>
    <property type="project" value="UniProtKB-KW"/>
</dbReference>
<dbReference type="RefSeq" id="WP_377773026.1">
    <property type="nucleotide sequence ID" value="NZ_JBHUHO010000031.1"/>
</dbReference>
<keyword evidence="1" id="KW-0813">Transport</keyword>
<evidence type="ECO:0000256" key="1">
    <source>
        <dbReference type="ARBA" id="ARBA00022448"/>
    </source>
</evidence>
<dbReference type="Pfam" id="PF00005">
    <property type="entry name" value="ABC_tran"/>
    <property type="match status" value="1"/>
</dbReference>
<dbReference type="InterPro" id="IPR003593">
    <property type="entry name" value="AAA+_ATPase"/>
</dbReference>
<evidence type="ECO:0000313" key="6">
    <source>
        <dbReference type="Proteomes" id="UP001597362"/>
    </source>
</evidence>
<keyword evidence="3 5" id="KW-0067">ATP-binding</keyword>
<keyword evidence="6" id="KW-1185">Reference proteome</keyword>
<dbReference type="InterPro" id="IPR027417">
    <property type="entry name" value="P-loop_NTPase"/>
</dbReference>
<dbReference type="InterPro" id="IPR050763">
    <property type="entry name" value="ABC_transporter_ATP-binding"/>
</dbReference>
<dbReference type="PANTHER" id="PTHR42711">
    <property type="entry name" value="ABC TRANSPORTER ATP-BINDING PROTEIN"/>
    <property type="match status" value="1"/>
</dbReference>
<organism evidence="5 6">
    <name type="scientific">Paenibacillus yanchengensis</name>
    <dbReference type="NCBI Taxonomy" id="2035833"/>
    <lineage>
        <taxon>Bacteria</taxon>
        <taxon>Bacillati</taxon>
        <taxon>Bacillota</taxon>
        <taxon>Bacilli</taxon>
        <taxon>Bacillales</taxon>
        <taxon>Paenibacillaceae</taxon>
        <taxon>Paenibacillus</taxon>
    </lineage>
</organism>
<dbReference type="Gene3D" id="3.40.50.300">
    <property type="entry name" value="P-loop containing nucleotide triphosphate hydrolases"/>
    <property type="match status" value="1"/>
</dbReference>
<dbReference type="InterPro" id="IPR003439">
    <property type="entry name" value="ABC_transporter-like_ATP-bd"/>
</dbReference>
<feature type="domain" description="ABC transporter" evidence="4">
    <location>
        <begin position="5"/>
        <end position="250"/>
    </location>
</feature>
<keyword evidence="2" id="KW-0547">Nucleotide-binding</keyword>
<evidence type="ECO:0000259" key="4">
    <source>
        <dbReference type="PROSITE" id="PS50893"/>
    </source>
</evidence>
<dbReference type="EMBL" id="JBHUHO010000031">
    <property type="protein sequence ID" value="MFD2116636.1"/>
    <property type="molecule type" value="Genomic_DNA"/>
</dbReference>
<reference evidence="6" key="1">
    <citation type="journal article" date="2019" name="Int. J. Syst. Evol. Microbiol.">
        <title>The Global Catalogue of Microorganisms (GCM) 10K type strain sequencing project: providing services to taxonomists for standard genome sequencing and annotation.</title>
        <authorList>
            <consortium name="The Broad Institute Genomics Platform"/>
            <consortium name="The Broad Institute Genome Sequencing Center for Infectious Disease"/>
            <person name="Wu L."/>
            <person name="Ma J."/>
        </authorList>
    </citation>
    <scope>NUCLEOTIDE SEQUENCE [LARGE SCALE GENOMIC DNA]</scope>
    <source>
        <strain evidence="6">GH52</strain>
    </source>
</reference>
<sequence length="330" mass="38344">MNPIIKLENIHKIYPAQKRMFFKSKQGTDNTAVSNMSFAISEGEMVAFLGPNGAGKTTTIKMMSGILVPTTGEINVLNMNPHKNRKAYAQHIGVVFGQRTQLWWDLPLHESFEFLSYIYKIPKKIYKKNLDYFIELLELDQFIYSRVRELSLGQRMRGDIAAALLHEPKLLFLDEPTIGLDVLAKKRIREFLIQINKEKKTTLILTTHDMDDVIHICNRIIIIDNGQKIYDGDIHRFLEENRTYRTLVVDLFEKSTVTHIQGAELIKETDYKLWFKFDPKYIKISDLIANISAIYKIKDLSIQDTTIDEIVRSIYEAPKSKMNSEEYCKQ</sequence>
<dbReference type="PROSITE" id="PS50893">
    <property type="entry name" value="ABC_TRANSPORTER_2"/>
    <property type="match status" value="1"/>
</dbReference>
<gene>
    <name evidence="5" type="ORF">ACFSJH_12970</name>
</gene>
<evidence type="ECO:0000256" key="2">
    <source>
        <dbReference type="ARBA" id="ARBA00022741"/>
    </source>
</evidence>
<accession>A0ABW4YLU7</accession>
<dbReference type="SMART" id="SM00382">
    <property type="entry name" value="AAA"/>
    <property type="match status" value="1"/>
</dbReference>
<dbReference type="Proteomes" id="UP001597362">
    <property type="component" value="Unassembled WGS sequence"/>
</dbReference>
<evidence type="ECO:0000256" key="3">
    <source>
        <dbReference type="ARBA" id="ARBA00022840"/>
    </source>
</evidence>